<dbReference type="InterPro" id="IPR036396">
    <property type="entry name" value="Cyt_P450_sf"/>
</dbReference>
<organism evidence="11 12">
    <name type="scientific">Colletotrichum liriopes</name>
    <dbReference type="NCBI Taxonomy" id="708192"/>
    <lineage>
        <taxon>Eukaryota</taxon>
        <taxon>Fungi</taxon>
        <taxon>Dikarya</taxon>
        <taxon>Ascomycota</taxon>
        <taxon>Pezizomycotina</taxon>
        <taxon>Sordariomycetes</taxon>
        <taxon>Hypocreomycetidae</taxon>
        <taxon>Glomerellales</taxon>
        <taxon>Glomerellaceae</taxon>
        <taxon>Colletotrichum</taxon>
        <taxon>Colletotrichum spaethianum species complex</taxon>
    </lineage>
</organism>
<proteinExistence type="inferred from homology"/>
<dbReference type="Proteomes" id="UP001055172">
    <property type="component" value="Unassembled WGS sequence"/>
</dbReference>
<feature type="binding site" description="axial binding residue" evidence="8">
    <location>
        <position position="464"/>
    </location>
    <ligand>
        <name>heme</name>
        <dbReference type="ChEBI" id="CHEBI:30413"/>
    </ligand>
    <ligandPart>
        <name>Fe</name>
        <dbReference type="ChEBI" id="CHEBI:18248"/>
    </ligandPart>
</feature>
<name>A0AA37GGN6_9PEZI</name>
<dbReference type="PANTHER" id="PTHR46206">
    <property type="entry name" value="CYTOCHROME P450"/>
    <property type="match status" value="1"/>
</dbReference>
<evidence type="ECO:0000256" key="1">
    <source>
        <dbReference type="ARBA" id="ARBA00001971"/>
    </source>
</evidence>
<dbReference type="InterPro" id="IPR017972">
    <property type="entry name" value="Cyt_P450_CS"/>
</dbReference>
<evidence type="ECO:0000256" key="8">
    <source>
        <dbReference type="PIRSR" id="PIRSR602401-1"/>
    </source>
</evidence>
<keyword evidence="10" id="KW-1133">Transmembrane helix</keyword>
<keyword evidence="10" id="KW-0472">Membrane</keyword>
<accession>A0AA37GGN6</accession>
<evidence type="ECO:0000256" key="10">
    <source>
        <dbReference type="SAM" id="Phobius"/>
    </source>
</evidence>
<dbReference type="GO" id="GO:0020037">
    <property type="term" value="F:heme binding"/>
    <property type="evidence" value="ECO:0007669"/>
    <property type="project" value="InterPro"/>
</dbReference>
<evidence type="ECO:0000256" key="2">
    <source>
        <dbReference type="ARBA" id="ARBA00010617"/>
    </source>
</evidence>
<reference evidence="11 12" key="1">
    <citation type="submission" date="2021-07" db="EMBL/GenBank/DDBJ databases">
        <title>Genome data of Colletotrichum spaethianum.</title>
        <authorList>
            <person name="Utami Y.D."/>
            <person name="Hiruma K."/>
        </authorList>
    </citation>
    <scope>NUCLEOTIDE SEQUENCE [LARGE SCALE GENOMIC DNA]</scope>
    <source>
        <strain evidence="11 12">MAFF 242679</strain>
    </source>
</reference>
<evidence type="ECO:0000313" key="11">
    <source>
        <dbReference type="EMBL" id="GJC80609.1"/>
    </source>
</evidence>
<evidence type="ECO:0000313" key="12">
    <source>
        <dbReference type="Proteomes" id="UP001055172"/>
    </source>
</evidence>
<dbReference type="InterPro" id="IPR001128">
    <property type="entry name" value="Cyt_P450"/>
</dbReference>
<dbReference type="Gene3D" id="1.10.630.10">
    <property type="entry name" value="Cytochrome P450"/>
    <property type="match status" value="1"/>
</dbReference>
<protein>
    <submittedName>
        <fullName evidence="11">Cytochrome P450 monooygenase 1</fullName>
    </submittedName>
</protein>
<evidence type="ECO:0000256" key="6">
    <source>
        <dbReference type="ARBA" id="ARBA00023004"/>
    </source>
</evidence>
<evidence type="ECO:0000256" key="4">
    <source>
        <dbReference type="ARBA" id="ARBA00022723"/>
    </source>
</evidence>
<dbReference type="EMBL" id="BPPX01000005">
    <property type="protein sequence ID" value="GJC80609.1"/>
    <property type="molecule type" value="Genomic_DNA"/>
</dbReference>
<evidence type="ECO:0000256" key="5">
    <source>
        <dbReference type="ARBA" id="ARBA00023002"/>
    </source>
</evidence>
<comment type="cofactor">
    <cofactor evidence="1 8">
        <name>heme</name>
        <dbReference type="ChEBI" id="CHEBI:30413"/>
    </cofactor>
</comment>
<dbReference type="SUPFAM" id="SSF48264">
    <property type="entry name" value="Cytochrome P450"/>
    <property type="match status" value="1"/>
</dbReference>
<dbReference type="Pfam" id="PF00067">
    <property type="entry name" value="p450"/>
    <property type="match status" value="1"/>
</dbReference>
<keyword evidence="5 9" id="KW-0560">Oxidoreductase</keyword>
<dbReference type="CDD" id="cd11041">
    <property type="entry name" value="CYP503A1-like"/>
    <property type="match status" value="1"/>
</dbReference>
<keyword evidence="12" id="KW-1185">Reference proteome</keyword>
<feature type="transmembrane region" description="Helical" evidence="10">
    <location>
        <begin position="23"/>
        <end position="43"/>
    </location>
</feature>
<comment type="similarity">
    <text evidence="2 9">Belongs to the cytochrome P450 family.</text>
</comment>
<dbReference type="PRINTS" id="PR00463">
    <property type="entry name" value="EP450I"/>
</dbReference>
<keyword evidence="3 8" id="KW-0349">Heme</keyword>
<dbReference type="PROSITE" id="PS00086">
    <property type="entry name" value="CYTOCHROME_P450"/>
    <property type="match status" value="1"/>
</dbReference>
<dbReference type="InterPro" id="IPR002401">
    <property type="entry name" value="Cyt_P450_E_grp-I"/>
</dbReference>
<dbReference type="PANTHER" id="PTHR46206:SF2">
    <property type="entry name" value="CYTOCHROME P450 MONOOXYGENASE AUSG-RELATED"/>
    <property type="match status" value="1"/>
</dbReference>
<dbReference type="GO" id="GO:0004497">
    <property type="term" value="F:monooxygenase activity"/>
    <property type="evidence" value="ECO:0007669"/>
    <property type="project" value="UniProtKB-KW"/>
</dbReference>
<dbReference type="GO" id="GO:0005506">
    <property type="term" value="F:iron ion binding"/>
    <property type="evidence" value="ECO:0007669"/>
    <property type="project" value="InterPro"/>
</dbReference>
<comment type="caution">
    <text evidence="11">The sequence shown here is derived from an EMBL/GenBank/DDBJ whole genome shotgun (WGS) entry which is preliminary data.</text>
</comment>
<evidence type="ECO:0000256" key="3">
    <source>
        <dbReference type="ARBA" id="ARBA00022617"/>
    </source>
</evidence>
<keyword evidence="10" id="KW-0812">Transmembrane</keyword>
<evidence type="ECO:0000256" key="9">
    <source>
        <dbReference type="RuleBase" id="RU000461"/>
    </source>
</evidence>
<sequence length="530" mass="61048">MLFSIFEFAQSLRSSNGVSDRSLFYLFIQTLLLCLLVWATVFYTSKPRYYSDFPILATKLKATPATGWFKEGYQMVLRGIDMFSSPFQVMTGTGPVVVLPNNFADEVRNNPHLSFNRYFDRDFFTWYPGFEAYKTGYQDGTFIQEVVRVKLTQSLGLVTADLVDEMTAAAHDLVGEEASFKTISLKDTVSFLVARLSSRVFLGKNLARNNRWLHIAMHYTHDSYAAAGELRQWPFFLRPFVHWFLPTCKRLRQQVKDANELVMPEVEKRKDVLRKAKESGTKPPKTSDTIGWMYEVSRGRDVNYVYGQLFLSFAAIHTTTETITGCLMDICAYPEIVQPLREEIIQVIGTDGWAKTSLYKLKLMDSFMKESQRRHHMGIIDHKASIHRYADEDIILSGGHVIKKGSRMMVSCDTFIDPKVYPEPEKYDIYRFFNLRQQPDQSNSHQFVTTSSQHMMFGHGTHACPGRFFASNEMKIALCHLLLKYDWKLCDGQTERPPNLQVDQGFLTDPTVKVRVRRRKAEIDLDADTS</sequence>
<gene>
    <name evidence="11" type="ORF">ColLi_03447</name>
</gene>
<evidence type="ECO:0000256" key="7">
    <source>
        <dbReference type="ARBA" id="ARBA00023033"/>
    </source>
</evidence>
<keyword evidence="6 8" id="KW-0408">Iron</keyword>
<dbReference type="AlphaFoldDB" id="A0AA37GGN6"/>
<keyword evidence="4 8" id="KW-0479">Metal-binding</keyword>
<dbReference type="GO" id="GO:0016705">
    <property type="term" value="F:oxidoreductase activity, acting on paired donors, with incorporation or reduction of molecular oxygen"/>
    <property type="evidence" value="ECO:0007669"/>
    <property type="project" value="InterPro"/>
</dbReference>
<keyword evidence="7 9" id="KW-0503">Monooxygenase</keyword>